<reference evidence="1 2" key="1">
    <citation type="journal article" date="2024" name="BMC Biol.">
        <title>Comparative genomics of Ascetosporea gives new insight into the evolutionary basis for animal parasitism in Rhizaria.</title>
        <authorList>
            <person name="Hiltunen Thoren M."/>
            <person name="Onut-Brannstrom I."/>
            <person name="Alfjorden A."/>
            <person name="Peckova H."/>
            <person name="Swords F."/>
            <person name="Hooper C."/>
            <person name="Holzer A.S."/>
            <person name="Bass D."/>
            <person name="Burki F."/>
        </authorList>
    </citation>
    <scope>NUCLEOTIDE SEQUENCE [LARGE SCALE GENOMIC DNA]</scope>
    <source>
        <strain evidence="1">20-A016</strain>
    </source>
</reference>
<proteinExistence type="predicted"/>
<accession>A0ABV2AI63</accession>
<protein>
    <submittedName>
        <fullName evidence="1">Uncharacterized protein</fullName>
    </submittedName>
</protein>
<name>A0ABV2AI63_9EUKA</name>
<gene>
    <name evidence="1" type="ORF">MHBO_001206</name>
</gene>
<organism evidence="1 2">
    <name type="scientific">Bonamia ostreae</name>
    <dbReference type="NCBI Taxonomy" id="126728"/>
    <lineage>
        <taxon>Eukaryota</taxon>
        <taxon>Sar</taxon>
        <taxon>Rhizaria</taxon>
        <taxon>Endomyxa</taxon>
        <taxon>Ascetosporea</taxon>
        <taxon>Haplosporida</taxon>
        <taxon>Bonamia</taxon>
    </lineage>
</organism>
<dbReference type="EMBL" id="JBDODL010000266">
    <property type="protein sequence ID" value="MES1919360.1"/>
    <property type="molecule type" value="Genomic_DNA"/>
</dbReference>
<evidence type="ECO:0000313" key="1">
    <source>
        <dbReference type="EMBL" id="MES1919360.1"/>
    </source>
</evidence>
<dbReference type="Proteomes" id="UP001439008">
    <property type="component" value="Unassembled WGS sequence"/>
</dbReference>
<evidence type="ECO:0000313" key="2">
    <source>
        <dbReference type="Proteomes" id="UP001439008"/>
    </source>
</evidence>
<sequence>MIFSSQKFYEISKMSKNRINIQTISASRHDHKQQQTIYPSRCRRRREKNQIHSAVQRFEIFLFCQMSENDLFFVPFREKQSANWKFFRICSEATRDDSFVYYSQSAAEEEQDRRSGGCFELKNKI</sequence>
<comment type="caution">
    <text evidence="1">The sequence shown here is derived from an EMBL/GenBank/DDBJ whole genome shotgun (WGS) entry which is preliminary data.</text>
</comment>
<keyword evidence="2" id="KW-1185">Reference proteome</keyword>